<dbReference type="EMBL" id="CAJPVJ010002808">
    <property type="protein sequence ID" value="CAG2166815.1"/>
    <property type="molecule type" value="Genomic_DNA"/>
</dbReference>
<accession>A0A7R9LTY2</accession>
<comment type="pathway">
    <text evidence="5">Pheromone biosynthesis.</text>
</comment>
<dbReference type="PANTHER" id="PTHR11525:SF0">
    <property type="entry name" value="FARNESYL PYROPHOSPHATE SYNTHASE"/>
    <property type="match status" value="1"/>
</dbReference>
<dbReference type="InterPro" id="IPR033749">
    <property type="entry name" value="Polyprenyl_synt_CS"/>
</dbReference>
<dbReference type="GO" id="GO:0004161">
    <property type="term" value="F:dimethylallyltranstransferase activity"/>
    <property type="evidence" value="ECO:0007669"/>
    <property type="project" value="TreeGrafter"/>
</dbReference>
<dbReference type="GO" id="GO:0046872">
    <property type="term" value="F:metal ion binding"/>
    <property type="evidence" value="ECO:0007669"/>
    <property type="project" value="UniProtKB-KW"/>
</dbReference>
<evidence type="ECO:0000256" key="4">
    <source>
        <dbReference type="ARBA" id="ARBA00022842"/>
    </source>
</evidence>
<dbReference type="EMBL" id="OC917633">
    <property type="protein sequence ID" value="CAD7647601.1"/>
    <property type="molecule type" value="Genomic_DNA"/>
</dbReference>
<evidence type="ECO:0000313" key="9">
    <source>
        <dbReference type="Proteomes" id="UP000728032"/>
    </source>
</evidence>
<sequence length="349" mass="40417">MENKVLESLESTFVIILDKISIDTSNKGLLDVRDRLKKIFSYNVGHGKGIRALFVVKTFILLAKHNGIETTKEDIELAQILGASVEIMHAFALICDDIMDESSTRRGRPCWYKQDDVGLQALNDGIILMNESFHTLKLFLGHKKSYPIIMETVHEMMRYTTYGQHMDMASNSNNTGPRFDLFTKSRYETIVKYKTSYYTFVLPVRLAMYLFGMKSKSAHRQAEELLLKIGYLFQMQDDFIDCFGDPIVTGKQGSDIADGKCCWPVVRALELCDESQRRHLVANYGIKCEQNVYKCKEIYRQLNLKDVYLKEELTIYEEICGDLQNLKNGNKISKEIFEFILEKVYKRKY</sequence>
<dbReference type="CDD" id="cd00685">
    <property type="entry name" value="Trans_IPPS_HT"/>
    <property type="match status" value="1"/>
</dbReference>
<dbReference type="OrthoDB" id="10257492at2759"/>
<dbReference type="Gene3D" id="1.10.600.10">
    <property type="entry name" value="Farnesyl Diphosphate Synthase"/>
    <property type="match status" value="1"/>
</dbReference>
<dbReference type="PANTHER" id="PTHR11525">
    <property type="entry name" value="FARNESYL-PYROPHOSPHATE SYNTHETASE"/>
    <property type="match status" value="1"/>
</dbReference>
<dbReference type="Pfam" id="PF00348">
    <property type="entry name" value="polyprenyl_synt"/>
    <property type="match status" value="1"/>
</dbReference>
<keyword evidence="2 7" id="KW-0808">Transferase</keyword>
<evidence type="ECO:0000256" key="6">
    <source>
        <dbReference type="ARBA" id="ARBA00034546"/>
    </source>
</evidence>
<evidence type="ECO:0000256" key="1">
    <source>
        <dbReference type="ARBA" id="ARBA00001946"/>
    </source>
</evidence>
<name>A0A7R9LTY2_9ACAR</name>
<dbReference type="SFLD" id="SFLDS00005">
    <property type="entry name" value="Isoprenoid_Synthase_Type_I"/>
    <property type="match status" value="1"/>
</dbReference>
<evidence type="ECO:0000256" key="3">
    <source>
        <dbReference type="ARBA" id="ARBA00022723"/>
    </source>
</evidence>
<dbReference type="PROSITE" id="PS00444">
    <property type="entry name" value="POLYPRENYL_SYNTHASE_2"/>
    <property type="match status" value="1"/>
</dbReference>
<reference evidence="8" key="1">
    <citation type="submission" date="2020-11" db="EMBL/GenBank/DDBJ databases">
        <authorList>
            <person name="Tran Van P."/>
        </authorList>
    </citation>
    <scope>NUCLEOTIDE SEQUENCE</scope>
</reference>
<evidence type="ECO:0000256" key="2">
    <source>
        <dbReference type="ARBA" id="ARBA00022679"/>
    </source>
</evidence>
<dbReference type="GO" id="GO:0005737">
    <property type="term" value="C:cytoplasm"/>
    <property type="evidence" value="ECO:0007669"/>
    <property type="project" value="TreeGrafter"/>
</dbReference>
<evidence type="ECO:0000256" key="5">
    <source>
        <dbReference type="ARBA" id="ARBA00033740"/>
    </source>
</evidence>
<keyword evidence="4" id="KW-0460">Magnesium</keyword>
<protein>
    <recommendedName>
        <fullName evidence="6">Farnesyl pyrophosphate synthase</fullName>
    </recommendedName>
</protein>
<evidence type="ECO:0000256" key="7">
    <source>
        <dbReference type="RuleBase" id="RU004466"/>
    </source>
</evidence>
<dbReference type="SFLD" id="SFLDG01017">
    <property type="entry name" value="Polyprenyl_Transferase_Like"/>
    <property type="match status" value="1"/>
</dbReference>
<keyword evidence="3" id="KW-0479">Metal-binding</keyword>
<dbReference type="GO" id="GO:0004337">
    <property type="term" value="F:(2E,6E)-farnesyl diphosphate synthase activity"/>
    <property type="evidence" value="ECO:0007669"/>
    <property type="project" value="TreeGrafter"/>
</dbReference>
<gene>
    <name evidence="8" type="ORF">ONB1V03_LOCUS6330</name>
</gene>
<dbReference type="SUPFAM" id="SSF48576">
    <property type="entry name" value="Terpenoid synthases"/>
    <property type="match status" value="1"/>
</dbReference>
<dbReference type="InterPro" id="IPR039702">
    <property type="entry name" value="FPS1-like"/>
</dbReference>
<dbReference type="PROSITE" id="PS00723">
    <property type="entry name" value="POLYPRENYL_SYNTHASE_1"/>
    <property type="match status" value="1"/>
</dbReference>
<comment type="cofactor">
    <cofactor evidence="1">
        <name>Mg(2+)</name>
        <dbReference type="ChEBI" id="CHEBI:18420"/>
    </cofactor>
</comment>
<dbReference type="Proteomes" id="UP000728032">
    <property type="component" value="Unassembled WGS sequence"/>
</dbReference>
<dbReference type="AlphaFoldDB" id="A0A7R9LTY2"/>
<proteinExistence type="inferred from homology"/>
<dbReference type="InterPro" id="IPR000092">
    <property type="entry name" value="Polyprenyl_synt"/>
</dbReference>
<dbReference type="GO" id="GO:0045337">
    <property type="term" value="P:farnesyl diphosphate biosynthetic process"/>
    <property type="evidence" value="ECO:0007669"/>
    <property type="project" value="TreeGrafter"/>
</dbReference>
<organism evidence="8">
    <name type="scientific">Oppiella nova</name>
    <dbReference type="NCBI Taxonomy" id="334625"/>
    <lineage>
        <taxon>Eukaryota</taxon>
        <taxon>Metazoa</taxon>
        <taxon>Ecdysozoa</taxon>
        <taxon>Arthropoda</taxon>
        <taxon>Chelicerata</taxon>
        <taxon>Arachnida</taxon>
        <taxon>Acari</taxon>
        <taxon>Acariformes</taxon>
        <taxon>Sarcoptiformes</taxon>
        <taxon>Oribatida</taxon>
        <taxon>Brachypylina</taxon>
        <taxon>Oppioidea</taxon>
        <taxon>Oppiidae</taxon>
        <taxon>Oppiella</taxon>
    </lineage>
</organism>
<comment type="similarity">
    <text evidence="7">Belongs to the FPP/GGPP synthase family.</text>
</comment>
<dbReference type="GO" id="GO:0042811">
    <property type="term" value="P:pheromone biosynthetic process"/>
    <property type="evidence" value="ECO:0007669"/>
    <property type="project" value="UniProtKB-ARBA"/>
</dbReference>
<dbReference type="InterPro" id="IPR008949">
    <property type="entry name" value="Isoprenoid_synthase_dom_sf"/>
</dbReference>
<keyword evidence="9" id="KW-1185">Reference proteome</keyword>
<evidence type="ECO:0000313" key="8">
    <source>
        <dbReference type="EMBL" id="CAD7647601.1"/>
    </source>
</evidence>